<protein>
    <submittedName>
        <fullName evidence="2">Uncharacterized protein</fullName>
    </submittedName>
</protein>
<accession>A0A3A4R7H3</accession>
<dbReference type="Proteomes" id="UP000266426">
    <property type="component" value="Unassembled WGS sequence"/>
</dbReference>
<name>A0A3A4R7H3_9BACT</name>
<evidence type="ECO:0000256" key="1">
    <source>
        <dbReference type="SAM" id="Phobius"/>
    </source>
</evidence>
<evidence type="ECO:0000313" key="3">
    <source>
        <dbReference type="Proteomes" id="UP000266426"/>
    </source>
</evidence>
<keyword evidence="1" id="KW-0472">Membrane</keyword>
<keyword evidence="1" id="KW-1133">Transmembrane helix</keyword>
<feature type="transmembrane region" description="Helical" evidence="1">
    <location>
        <begin position="43"/>
        <end position="61"/>
    </location>
</feature>
<dbReference type="EMBL" id="QZJZ01000025">
    <property type="protein sequence ID" value="RJP60613.1"/>
    <property type="molecule type" value="Genomic_DNA"/>
</dbReference>
<comment type="caution">
    <text evidence="2">The sequence shown here is derived from an EMBL/GenBank/DDBJ whole genome shotgun (WGS) entry which is preliminary data.</text>
</comment>
<sequence length="65" mass="7621">MGYIEWANKKIRNFSAWDIAILKTGVMAFTLTVAKLWPKILSLPWYAYGIVFAVCWVYLLTKMFK</sequence>
<feature type="transmembrane region" description="Helical" evidence="1">
    <location>
        <begin position="20"/>
        <end position="37"/>
    </location>
</feature>
<reference evidence="2 3" key="1">
    <citation type="journal article" date="2017" name="ISME J.">
        <title>Energy and carbon metabolisms in a deep terrestrial subsurface fluid microbial community.</title>
        <authorList>
            <person name="Momper L."/>
            <person name="Jungbluth S.P."/>
            <person name="Lee M.D."/>
            <person name="Amend J.P."/>
        </authorList>
    </citation>
    <scope>NUCLEOTIDE SEQUENCE [LARGE SCALE GENOMIC DNA]</scope>
    <source>
        <strain evidence="2">SURF_26</strain>
    </source>
</reference>
<organism evidence="2 3">
    <name type="scientific">Candidatus Auribacter fodinae</name>
    <dbReference type="NCBI Taxonomy" id="2093366"/>
    <lineage>
        <taxon>Bacteria</taxon>
        <taxon>Pseudomonadati</taxon>
        <taxon>Candidatus Auribacterota</taxon>
        <taxon>Candidatus Auribacteria</taxon>
        <taxon>Candidatus Auribacterales</taxon>
        <taxon>Candidatus Auribacteraceae</taxon>
        <taxon>Candidatus Auribacter</taxon>
    </lineage>
</organism>
<keyword evidence="1" id="KW-0812">Transmembrane</keyword>
<proteinExistence type="predicted"/>
<gene>
    <name evidence="2" type="ORF">C4541_03655</name>
</gene>
<dbReference type="AlphaFoldDB" id="A0A3A4R7H3"/>
<evidence type="ECO:0000313" key="2">
    <source>
        <dbReference type="EMBL" id="RJP60613.1"/>
    </source>
</evidence>